<keyword evidence="1" id="KW-0479">Metal-binding</keyword>
<evidence type="ECO:0000256" key="2">
    <source>
        <dbReference type="SAM" id="MobiDB-lite"/>
    </source>
</evidence>
<feature type="compositionally biased region" description="Basic and acidic residues" evidence="2">
    <location>
        <begin position="13"/>
        <end position="22"/>
    </location>
</feature>
<dbReference type="InParanoid" id="D2W4C1"/>
<dbReference type="KEGG" id="ngr:NAEGRDRAFT_76252"/>
<keyword evidence="1" id="KW-0862">Zinc</keyword>
<feature type="region of interest" description="Disordered" evidence="2">
    <location>
        <begin position="1"/>
        <end position="25"/>
    </location>
</feature>
<dbReference type="GeneID" id="8859797"/>
<evidence type="ECO:0000259" key="3">
    <source>
        <dbReference type="PROSITE" id="PS50966"/>
    </source>
</evidence>
<dbReference type="PANTHER" id="PTHR28498">
    <property type="entry name" value="ZINC FINGER SWIM DOMAIN-CONTAINING PROTEIN 7"/>
    <property type="match status" value="1"/>
</dbReference>
<dbReference type="EMBL" id="GG738946">
    <property type="protein sequence ID" value="EFC36085.1"/>
    <property type="molecule type" value="Genomic_DNA"/>
</dbReference>
<dbReference type="OrthoDB" id="337581at2759"/>
<feature type="domain" description="SWIM-type" evidence="3">
    <location>
        <begin position="121"/>
        <end position="158"/>
    </location>
</feature>
<keyword evidence="1" id="KW-0863">Zinc-finger</keyword>
<dbReference type="InterPro" id="IPR007527">
    <property type="entry name" value="Znf_SWIM"/>
</dbReference>
<dbReference type="PROSITE" id="PS50966">
    <property type="entry name" value="ZF_SWIM"/>
    <property type="match status" value="1"/>
</dbReference>
<dbReference type="GO" id="GO:0097196">
    <property type="term" value="C:Shu complex"/>
    <property type="evidence" value="ECO:0007669"/>
    <property type="project" value="TreeGrafter"/>
</dbReference>
<evidence type="ECO:0000313" key="4">
    <source>
        <dbReference type="EMBL" id="EFC36085.1"/>
    </source>
</evidence>
<dbReference type="Pfam" id="PF04434">
    <property type="entry name" value="SWIM"/>
    <property type="match status" value="1"/>
</dbReference>
<dbReference type="GO" id="GO:0008270">
    <property type="term" value="F:zinc ion binding"/>
    <property type="evidence" value="ECO:0007669"/>
    <property type="project" value="UniProtKB-KW"/>
</dbReference>
<protein>
    <submittedName>
        <fullName evidence="4">Predicted protein</fullName>
    </submittedName>
</protein>
<dbReference type="RefSeq" id="XP_002668829.1">
    <property type="nucleotide sequence ID" value="XM_002668783.1"/>
</dbReference>
<sequence>MPQQTNIMEDDDHQQHEQHRNETTITNQQQYAFVNNCTIQPTSPMYMFEILLRSIRDSKTLNDDMLKELANLFPSTTLVHALELIDKEKVVKYVAKPSGRVLFGVEPSHHGRGSIKLKKTYKCISNNYCTCHSFAFAVLTRKESRYCKHLLAVILAEALVAFKTVTVKDSEMGLLLLDED</sequence>
<dbReference type="AlphaFoldDB" id="D2W4C1"/>
<dbReference type="PANTHER" id="PTHR28498:SF1">
    <property type="entry name" value="ZINC FINGER SWIM DOMAIN-CONTAINING PROTEIN 7"/>
    <property type="match status" value="1"/>
</dbReference>
<evidence type="ECO:0000313" key="5">
    <source>
        <dbReference type="Proteomes" id="UP000006671"/>
    </source>
</evidence>
<dbReference type="VEuPathDB" id="AmoebaDB:NAEGRDRAFT_76252"/>
<keyword evidence="5" id="KW-1185">Reference proteome</keyword>
<accession>D2W4C1</accession>
<dbReference type="GO" id="GO:0000724">
    <property type="term" value="P:double-strand break repair via homologous recombination"/>
    <property type="evidence" value="ECO:0007669"/>
    <property type="project" value="TreeGrafter"/>
</dbReference>
<proteinExistence type="predicted"/>
<dbReference type="eggNOG" id="ENOG502SBH6">
    <property type="taxonomic scope" value="Eukaryota"/>
</dbReference>
<evidence type="ECO:0000256" key="1">
    <source>
        <dbReference type="PROSITE-ProRule" id="PRU00325"/>
    </source>
</evidence>
<gene>
    <name evidence="4" type="ORF">NAEGRDRAFT_76252</name>
</gene>
<name>D2W4C1_NAEGR</name>
<dbReference type="Proteomes" id="UP000006671">
    <property type="component" value="Unassembled WGS sequence"/>
</dbReference>
<organism evidence="5">
    <name type="scientific">Naegleria gruberi</name>
    <name type="common">Amoeba</name>
    <dbReference type="NCBI Taxonomy" id="5762"/>
    <lineage>
        <taxon>Eukaryota</taxon>
        <taxon>Discoba</taxon>
        <taxon>Heterolobosea</taxon>
        <taxon>Tetramitia</taxon>
        <taxon>Eutetramitia</taxon>
        <taxon>Vahlkampfiidae</taxon>
        <taxon>Naegleria</taxon>
    </lineage>
</organism>
<dbReference type="OMA" id="RSFFWEC"/>
<reference evidence="4 5" key="1">
    <citation type="journal article" date="2010" name="Cell">
        <title>The genome of Naegleria gruberi illuminates early eukaryotic versatility.</title>
        <authorList>
            <person name="Fritz-Laylin L.K."/>
            <person name="Prochnik S.E."/>
            <person name="Ginger M.L."/>
            <person name="Dacks J.B."/>
            <person name="Carpenter M.L."/>
            <person name="Field M.C."/>
            <person name="Kuo A."/>
            <person name="Paredez A."/>
            <person name="Chapman J."/>
            <person name="Pham J."/>
            <person name="Shu S."/>
            <person name="Neupane R."/>
            <person name="Cipriano M."/>
            <person name="Mancuso J."/>
            <person name="Tu H."/>
            <person name="Salamov A."/>
            <person name="Lindquist E."/>
            <person name="Shapiro H."/>
            <person name="Lucas S."/>
            <person name="Grigoriev I.V."/>
            <person name="Cande W.Z."/>
            <person name="Fulton C."/>
            <person name="Rokhsar D.S."/>
            <person name="Dawson S.C."/>
        </authorList>
    </citation>
    <scope>NUCLEOTIDE SEQUENCE [LARGE SCALE GENOMIC DNA]</scope>
    <source>
        <strain evidence="4 5">NEG-M</strain>
    </source>
</reference>